<feature type="domain" description="RNase H type-1" evidence="1">
    <location>
        <begin position="182"/>
        <end position="304"/>
    </location>
</feature>
<accession>A0ABR2BV31</accession>
<dbReference type="PANTHER" id="PTHR47723:SF19">
    <property type="entry name" value="POLYNUCLEOTIDYL TRANSFERASE, RIBONUCLEASE H-LIKE SUPERFAMILY PROTEIN"/>
    <property type="match status" value="1"/>
</dbReference>
<dbReference type="Proteomes" id="UP001472677">
    <property type="component" value="Unassembled WGS sequence"/>
</dbReference>
<evidence type="ECO:0008006" key="5">
    <source>
        <dbReference type="Google" id="ProtNLM"/>
    </source>
</evidence>
<sequence>MVNKVLDGSLSGGVWESVIWRGVATPKVEVFVWLVIRQRIPVKMQLAVRGVSVISNTLCPLCGLVPESVVHLLFNCKFAWQVWIRCARFYLAFLSLCNFVDYIWLVRNDIVFASGRLDPVQLFFLVRTRVASWYRAKFPASTCSLDALISDPSVADRSSVSKSKVLKNRTWEVPSRGFLKLNVDGAMVSNGSKGGIGGIVRNNLGVCLVTFSRSIGPGPPIMSELEAILYGLKTVFSTRGFEKFRLVLECDCSVAIDWISNSSPCPSVFEPLVRQCIELIRSNSVVLRLVPRSVNSVADSLAKK</sequence>
<dbReference type="InterPro" id="IPR002156">
    <property type="entry name" value="RNaseH_domain"/>
</dbReference>
<gene>
    <name evidence="3" type="ORF">V6N12_036906</name>
</gene>
<dbReference type="Gene3D" id="3.30.420.10">
    <property type="entry name" value="Ribonuclease H-like superfamily/Ribonuclease H"/>
    <property type="match status" value="1"/>
</dbReference>
<dbReference type="InterPro" id="IPR053151">
    <property type="entry name" value="RNase_H-like"/>
</dbReference>
<dbReference type="Pfam" id="PF13456">
    <property type="entry name" value="RVT_3"/>
    <property type="match status" value="1"/>
</dbReference>
<evidence type="ECO:0000259" key="2">
    <source>
        <dbReference type="Pfam" id="PF13966"/>
    </source>
</evidence>
<proteinExistence type="predicted"/>
<protein>
    <recommendedName>
        <fullName evidence="5">Reverse transcriptase zinc-binding domain-containing protein</fullName>
    </recommendedName>
</protein>
<dbReference type="Pfam" id="PF13966">
    <property type="entry name" value="zf-RVT"/>
    <property type="match status" value="1"/>
</dbReference>
<feature type="domain" description="Reverse transcriptase zinc-binding" evidence="2">
    <location>
        <begin position="14"/>
        <end position="83"/>
    </location>
</feature>
<name>A0ABR2BV31_9ROSI</name>
<evidence type="ECO:0000313" key="4">
    <source>
        <dbReference type="Proteomes" id="UP001472677"/>
    </source>
</evidence>
<dbReference type="PANTHER" id="PTHR47723">
    <property type="entry name" value="OS05G0353850 PROTEIN"/>
    <property type="match status" value="1"/>
</dbReference>
<comment type="caution">
    <text evidence="3">The sequence shown here is derived from an EMBL/GenBank/DDBJ whole genome shotgun (WGS) entry which is preliminary data.</text>
</comment>
<reference evidence="3 4" key="1">
    <citation type="journal article" date="2024" name="G3 (Bethesda)">
        <title>Genome assembly of Hibiscus sabdariffa L. provides insights into metabolisms of medicinal natural products.</title>
        <authorList>
            <person name="Kim T."/>
        </authorList>
    </citation>
    <scope>NUCLEOTIDE SEQUENCE [LARGE SCALE GENOMIC DNA]</scope>
    <source>
        <strain evidence="3">TK-2024</strain>
        <tissue evidence="3">Old leaves</tissue>
    </source>
</reference>
<dbReference type="InterPro" id="IPR036397">
    <property type="entry name" value="RNaseH_sf"/>
</dbReference>
<dbReference type="CDD" id="cd06222">
    <property type="entry name" value="RNase_H_like"/>
    <property type="match status" value="1"/>
</dbReference>
<organism evidence="3 4">
    <name type="scientific">Hibiscus sabdariffa</name>
    <name type="common">roselle</name>
    <dbReference type="NCBI Taxonomy" id="183260"/>
    <lineage>
        <taxon>Eukaryota</taxon>
        <taxon>Viridiplantae</taxon>
        <taxon>Streptophyta</taxon>
        <taxon>Embryophyta</taxon>
        <taxon>Tracheophyta</taxon>
        <taxon>Spermatophyta</taxon>
        <taxon>Magnoliopsida</taxon>
        <taxon>eudicotyledons</taxon>
        <taxon>Gunneridae</taxon>
        <taxon>Pentapetalae</taxon>
        <taxon>rosids</taxon>
        <taxon>malvids</taxon>
        <taxon>Malvales</taxon>
        <taxon>Malvaceae</taxon>
        <taxon>Malvoideae</taxon>
        <taxon>Hibiscus</taxon>
    </lineage>
</organism>
<dbReference type="InterPro" id="IPR012337">
    <property type="entry name" value="RNaseH-like_sf"/>
</dbReference>
<dbReference type="InterPro" id="IPR026960">
    <property type="entry name" value="RVT-Znf"/>
</dbReference>
<dbReference type="InterPro" id="IPR044730">
    <property type="entry name" value="RNase_H-like_dom_plant"/>
</dbReference>
<dbReference type="SUPFAM" id="SSF53098">
    <property type="entry name" value="Ribonuclease H-like"/>
    <property type="match status" value="1"/>
</dbReference>
<evidence type="ECO:0000259" key="1">
    <source>
        <dbReference type="Pfam" id="PF13456"/>
    </source>
</evidence>
<dbReference type="EMBL" id="JBBPBM010000080">
    <property type="protein sequence ID" value="KAK8510994.1"/>
    <property type="molecule type" value="Genomic_DNA"/>
</dbReference>
<keyword evidence="4" id="KW-1185">Reference proteome</keyword>
<evidence type="ECO:0000313" key="3">
    <source>
        <dbReference type="EMBL" id="KAK8510994.1"/>
    </source>
</evidence>